<dbReference type="AlphaFoldDB" id="A0A3P7M188"/>
<feature type="region of interest" description="Disordered" evidence="1">
    <location>
        <begin position="41"/>
        <end position="74"/>
    </location>
</feature>
<keyword evidence="3" id="KW-1185">Reference proteome</keyword>
<proteinExistence type="predicted"/>
<dbReference type="Gene3D" id="3.30.200.20">
    <property type="entry name" value="Phosphorylase Kinase, domain 1"/>
    <property type="match status" value="1"/>
</dbReference>
<dbReference type="Proteomes" id="UP000281553">
    <property type="component" value="Unassembled WGS sequence"/>
</dbReference>
<feature type="compositionally biased region" description="Polar residues" evidence="1">
    <location>
        <begin position="62"/>
        <end position="74"/>
    </location>
</feature>
<evidence type="ECO:0000313" key="3">
    <source>
        <dbReference type="Proteomes" id="UP000281553"/>
    </source>
</evidence>
<evidence type="ECO:0000313" key="2">
    <source>
        <dbReference type="EMBL" id="VDN23064.1"/>
    </source>
</evidence>
<reference evidence="2 3" key="1">
    <citation type="submission" date="2018-11" db="EMBL/GenBank/DDBJ databases">
        <authorList>
            <consortium name="Pathogen Informatics"/>
        </authorList>
    </citation>
    <scope>NUCLEOTIDE SEQUENCE [LARGE SCALE GENOMIC DNA]</scope>
</reference>
<gene>
    <name evidence="2" type="ORF">DILT_LOCUS14184</name>
</gene>
<protein>
    <recommendedName>
        <fullName evidence="4">Protein kinase domain-containing protein</fullName>
    </recommendedName>
</protein>
<evidence type="ECO:0008006" key="4">
    <source>
        <dbReference type="Google" id="ProtNLM"/>
    </source>
</evidence>
<dbReference type="OrthoDB" id="6219513at2759"/>
<name>A0A3P7M188_DIBLA</name>
<feature type="compositionally biased region" description="Polar residues" evidence="1">
    <location>
        <begin position="46"/>
        <end position="55"/>
    </location>
</feature>
<evidence type="ECO:0000256" key="1">
    <source>
        <dbReference type="SAM" id="MobiDB-lite"/>
    </source>
</evidence>
<accession>A0A3P7M188</accession>
<dbReference type="EMBL" id="UYRU01073117">
    <property type="protein sequence ID" value="VDN23064.1"/>
    <property type="molecule type" value="Genomic_DNA"/>
</dbReference>
<sequence>MGRLIMINSDDIVLADNASPLGSGAFGAVYQGVWRMPEEAERLSSAMDSQRSSHSLEPVPSTVDTAGSTTASARPRVSTLSTHKLVRVAVKILNENSGPSNLQALLEEAKVNQTGISCKKELQTVYWQPFFCCC</sequence>
<organism evidence="2 3">
    <name type="scientific">Dibothriocephalus latus</name>
    <name type="common">Fish tapeworm</name>
    <name type="synonym">Diphyllobothrium latum</name>
    <dbReference type="NCBI Taxonomy" id="60516"/>
    <lineage>
        <taxon>Eukaryota</taxon>
        <taxon>Metazoa</taxon>
        <taxon>Spiralia</taxon>
        <taxon>Lophotrochozoa</taxon>
        <taxon>Platyhelminthes</taxon>
        <taxon>Cestoda</taxon>
        <taxon>Eucestoda</taxon>
        <taxon>Diphyllobothriidea</taxon>
        <taxon>Diphyllobothriidae</taxon>
        <taxon>Dibothriocephalus</taxon>
    </lineage>
</organism>